<keyword evidence="2 6" id="KW-0678">Repressor</keyword>
<comment type="subcellular location">
    <subcellularLocation>
        <location evidence="1 6">Nucleus</location>
    </subcellularLocation>
</comment>
<feature type="region of interest" description="Disordered" evidence="7">
    <location>
        <begin position="76"/>
        <end position="99"/>
    </location>
</feature>
<evidence type="ECO:0000256" key="5">
    <source>
        <dbReference type="ARBA" id="ARBA00023242"/>
    </source>
</evidence>
<evidence type="ECO:0000256" key="2">
    <source>
        <dbReference type="ARBA" id="ARBA00022491"/>
    </source>
</evidence>
<dbReference type="EMBL" id="KK198753">
    <property type="protein sequence ID" value="KCW90486.1"/>
    <property type="molecule type" value="Genomic_DNA"/>
</dbReference>
<dbReference type="GO" id="GO:0045892">
    <property type="term" value="P:negative regulation of DNA-templated transcription"/>
    <property type="evidence" value="ECO:0007669"/>
    <property type="project" value="UniProtKB-UniRule"/>
</dbReference>
<dbReference type="InParanoid" id="A0A059DJC9"/>
<evidence type="ECO:0000256" key="4">
    <source>
        <dbReference type="ARBA" id="ARBA00023163"/>
    </source>
</evidence>
<dbReference type="Gramene" id="KCW90486">
    <property type="protein sequence ID" value="KCW90486"/>
    <property type="gene ID" value="EUGRSUZ_A02609"/>
</dbReference>
<name>A0A059DJC9_EUCGR</name>
<dbReference type="InterPro" id="IPR038933">
    <property type="entry name" value="Ovate"/>
</dbReference>
<protein>
    <recommendedName>
        <fullName evidence="6">Transcription repressor</fullName>
    </recommendedName>
    <alternativeName>
        <fullName evidence="6">Ovate family protein</fullName>
    </alternativeName>
</protein>
<evidence type="ECO:0000256" key="6">
    <source>
        <dbReference type="RuleBase" id="RU367028"/>
    </source>
</evidence>
<dbReference type="GO" id="GO:0005634">
    <property type="term" value="C:nucleus"/>
    <property type="evidence" value="ECO:0007669"/>
    <property type="project" value="UniProtKB-SubCell"/>
</dbReference>
<feature type="region of interest" description="Disordered" evidence="7">
    <location>
        <begin position="125"/>
        <end position="162"/>
    </location>
</feature>
<evidence type="ECO:0000313" key="9">
    <source>
        <dbReference type="EMBL" id="KCW90486.1"/>
    </source>
</evidence>
<accession>A0A059DJC9</accession>
<dbReference type="PANTHER" id="PTHR33057:SF98">
    <property type="entry name" value="TRANSCRIPTION REPRESSOR OFP18"/>
    <property type="match status" value="1"/>
</dbReference>
<dbReference type="Pfam" id="PF04844">
    <property type="entry name" value="Ovate"/>
    <property type="match status" value="1"/>
</dbReference>
<dbReference type="PROSITE" id="PS51754">
    <property type="entry name" value="OVATE"/>
    <property type="match status" value="1"/>
</dbReference>
<evidence type="ECO:0000256" key="1">
    <source>
        <dbReference type="ARBA" id="ARBA00004123"/>
    </source>
</evidence>
<keyword evidence="5 6" id="KW-0539">Nucleus</keyword>
<dbReference type="PANTHER" id="PTHR33057">
    <property type="entry name" value="TRANSCRIPTION REPRESSOR OFP7-RELATED"/>
    <property type="match status" value="1"/>
</dbReference>
<comment type="function">
    <text evidence="6">Transcriptional repressor that regulates multiple aspects of plant growth and development.</text>
</comment>
<dbReference type="eggNOG" id="ENOG502RFQ4">
    <property type="taxonomic scope" value="Eukaryota"/>
</dbReference>
<dbReference type="AlphaFoldDB" id="A0A059DJC9"/>
<keyword evidence="4 6" id="KW-0804">Transcription</keyword>
<feature type="compositionally biased region" description="Acidic residues" evidence="7">
    <location>
        <begin position="88"/>
        <end position="99"/>
    </location>
</feature>
<evidence type="ECO:0000256" key="3">
    <source>
        <dbReference type="ARBA" id="ARBA00023015"/>
    </source>
</evidence>
<feature type="region of interest" description="Disordered" evidence="7">
    <location>
        <begin position="240"/>
        <end position="273"/>
    </location>
</feature>
<feature type="compositionally biased region" description="Acidic residues" evidence="7">
    <location>
        <begin position="146"/>
        <end position="160"/>
    </location>
</feature>
<gene>
    <name evidence="9" type="ORF">EUGRSUZ_A02609</name>
</gene>
<organism evidence="9">
    <name type="scientific">Eucalyptus grandis</name>
    <name type="common">Flooded gum</name>
    <dbReference type="NCBI Taxonomy" id="71139"/>
    <lineage>
        <taxon>Eukaryota</taxon>
        <taxon>Viridiplantae</taxon>
        <taxon>Streptophyta</taxon>
        <taxon>Embryophyta</taxon>
        <taxon>Tracheophyta</taxon>
        <taxon>Spermatophyta</taxon>
        <taxon>Magnoliopsida</taxon>
        <taxon>eudicotyledons</taxon>
        <taxon>Gunneridae</taxon>
        <taxon>Pentapetalae</taxon>
        <taxon>rosids</taxon>
        <taxon>malvids</taxon>
        <taxon>Myrtales</taxon>
        <taxon>Myrtaceae</taxon>
        <taxon>Myrtoideae</taxon>
        <taxon>Eucalypteae</taxon>
        <taxon>Eucalyptus</taxon>
    </lineage>
</organism>
<dbReference type="KEGG" id="egr:104447214"/>
<dbReference type="NCBIfam" id="TIGR01568">
    <property type="entry name" value="A_thal_3678"/>
    <property type="match status" value="1"/>
</dbReference>
<reference evidence="9" key="1">
    <citation type="submission" date="2013-07" db="EMBL/GenBank/DDBJ databases">
        <title>The genome of Eucalyptus grandis.</title>
        <authorList>
            <person name="Schmutz J."/>
            <person name="Hayes R."/>
            <person name="Myburg A."/>
            <person name="Tuskan G."/>
            <person name="Grattapaglia D."/>
            <person name="Rokhsar D.S."/>
        </authorList>
    </citation>
    <scope>NUCLEOTIDE SEQUENCE</scope>
    <source>
        <tissue evidence="9">Leaf extractions</tissue>
    </source>
</reference>
<dbReference type="OrthoDB" id="689823at2759"/>
<evidence type="ECO:0000259" key="8">
    <source>
        <dbReference type="PROSITE" id="PS51754"/>
    </source>
</evidence>
<dbReference type="STRING" id="71139.A0A059DJC9"/>
<evidence type="ECO:0000256" key="7">
    <source>
        <dbReference type="SAM" id="MobiDB-lite"/>
    </source>
</evidence>
<dbReference type="InterPro" id="IPR006458">
    <property type="entry name" value="Ovate_C"/>
</dbReference>
<sequence>MKLLPLSSKNNRHDTVPDTATSAWPWPYCHQPRTLSFRDAGPIFKTINSAFVLDSPADPSEPSSFPIAAPAAAPSEASLSFSTAPSELPDDGGDEEAGDVESLIRGARSEGRLFFEPSRGDTSSILAVRPSLSNAEANEDAREANAEEEEEEEEENDEDDVAFKKEKVTLLAMESRDPYEDFRKSMEEMVEAHGVKGDDWECLEELLCWYLRVNDRDNHGYIYGAFVDLIVDGDRRRRGGQRHQCRLPGHQSPSSPLSLYNTSSSSLSSASSSSLSARCVSISEAEETITVSTPCSLSGAFLEVVEDEGQTSSSVVD</sequence>
<proteinExistence type="predicted"/>
<keyword evidence="3 6" id="KW-0805">Transcription regulation</keyword>
<feature type="compositionally biased region" description="Low complexity" evidence="7">
    <location>
        <begin position="252"/>
        <end position="273"/>
    </location>
</feature>
<feature type="domain" description="OVATE" evidence="8">
    <location>
        <begin position="171"/>
        <end position="232"/>
    </location>
</feature>